<keyword evidence="2" id="KW-1185">Reference proteome</keyword>
<dbReference type="OrthoDB" id="1405796at2759"/>
<dbReference type="Proteomes" id="UP000242715">
    <property type="component" value="Unassembled WGS sequence"/>
</dbReference>
<gene>
    <name evidence="1" type="ORF">TSUD_37210</name>
</gene>
<dbReference type="InterPro" id="IPR032675">
    <property type="entry name" value="LRR_dom_sf"/>
</dbReference>
<evidence type="ECO:0000313" key="1">
    <source>
        <dbReference type="EMBL" id="GAU16963.1"/>
    </source>
</evidence>
<proteinExistence type="predicted"/>
<accession>A0A2Z6LIG7</accession>
<evidence type="ECO:0008006" key="3">
    <source>
        <dbReference type="Google" id="ProtNLM"/>
    </source>
</evidence>
<name>A0A2Z6LIG7_TRISU</name>
<sequence>MATQTEMATLCLLAEAYAGQTMVCESQSFPQLHVLKFWVLEKLEEWKIDQGALPCLKQLEIRSCPRLKRLPGGLEHVKTLLELKLKNMPTEINAEMHNFPLPTNCQVVQTNSQWNFISAWKVIWNGEYRVALFFVC</sequence>
<dbReference type="EMBL" id="DF973165">
    <property type="protein sequence ID" value="GAU16963.1"/>
    <property type="molecule type" value="Genomic_DNA"/>
</dbReference>
<dbReference type="PANTHER" id="PTHR15140">
    <property type="entry name" value="TUBULIN-SPECIFIC CHAPERONE E"/>
    <property type="match status" value="1"/>
</dbReference>
<protein>
    <recommendedName>
        <fullName evidence="3">NB-ARC domain-containing protein</fullName>
    </recommendedName>
</protein>
<reference evidence="2" key="1">
    <citation type="journal article" date="2017" name="Front. Plant Sci.">
        <title>Climate Clever Clovers: New Paradigm to Reduce the Environmental Footprint of Ruminants by Breeding Low Methanogenic Forages Utilizing Haplotype Variation.</title>
        <authorList>
            <person name="Kaur P."/>
            <person name="Appels R."/>
            <person name="Bayer P.E."/>
            <person name="Keeble-Gagnere G."/>
            <person name="Wang J."/>
            <person name="Hirakawa H."/>
            <person name="Shirasawa K."/>
            <person name="Vercoe P."/>
            <person name="Stefanova K."/>
            <person name="Durmic Z."/>
            <person name="Nichols P."/>
            <person name="Revell C."/>
            <person name="Isobe S.N."/>
            <person name="Edwards D."/>
            <person name="Erskine W."/>
        </authorList>
    </citation>
    <scope>NUCLEOTIDE SEQUENCE [LARGE SCALE GENOMIC DNA]</scope>
    <source>
        <strain evidence="2">cv. Daliak</strain>
    </source>
</reference>
<organism evidence="1 2">
    <name type="scientific">Trifolium subterraneum</name>
    <name type="common">Subterranean clover</name>
    <dbReference type="NCBI Taxonomy" id="3900"/>
    <lineage>
        <taxon>Eukaryota</taxon>
        <taxon>Viridiplantae</taxon>
        <taxon>Streptophyta</taxon>
        <taxon>Embryophyta</taxon>
        <taxon>Tracheophyta</taxon>
        <taxon>Spermatophyta</taxon>
        <taxon>Magnoliopsida</taxon>
        <taxon>eudicotyledons</taxon>
        <taxon>Gunneridae</taxon>
        <taxon>Pentapetalae</taxon>
        <taxon>rosids</taxon>
        <taxon>fabids</taxon>
        <taxon>Fabales</taxon>
        <taxon>Fabaceae</taxon>
        <taxon>Papilionoideae</taxon>
        <taxon>50 kb inversion clade</taxon>
        <taxon>NPAAA clade</taxon>
        <taxon>Hologalegina</taxon>
        <taxon>IRL clade</taxon>
        <taxon>Trifolieae</taxon>
        <taxon>Trifolium</taxon>
    </lineage>
</organism>
<dbReference type="Gene3D" id="3.80.10.10">
    <property type="entry name" value="Ribonuclease Inhibitor"/>
    <property type="match status" value="1"/>
</dbReference>
<evidence type="ECO:0000313" key="2">
    <source>
        <dbReference type="Proteomes" id="UP000242715"/>
    </source>
</evidence>
<dbReference type="AlphaFoldDB" id="A0A2Z6LIG7"/>
<dbReference type="PANTHER" id="PTHR15140:SF37">
    <property type="entry name" value="UBIQUITIN-LIKE DOMAIN-CONTAINING PROTEIN"/>
    <property type="match status" value="1"/>
</dbReference>